<keyword evidence="2" id="KW-0472">Membrane</keyword>
<evidence type="ECO:0000313" key="5">
    <source>
        <dbReference type="Proteomes" id="UP001519460"/>
    </source>
</evidence>
<accession>A0ABD0KAV1</accession>
<feature type="signal peptide" evidence="3">
    <location>
        <begin position="1"/>
        <end position="35"/>
    </location>
</feature>
<feature type="region of interest" description="Disordered" evidence="1">
    <location>
        <begin position="151"/>
        <end position="177"/>
    </location>
</feature>
<feature type="chain" id="PRO_5044798424" evidence="3">
    <location>
        <begin position="36"/>
        <end position="318"/>
    </location>
</feature>
<evidence type="ECO:0000256" key="3">
    <source>
        <dbReference type="SAM" id="SignalP"/>
    </source>
</evidence>
<dbReference type="EMBL" id="JACVVK020000214">
    <property type="protein sequence ID" value="KAK7484199.1"/>
    <property type="molecule type" value="Genomic_DNA"/>
</dbReference>
<proteinExistence type="predicted"/>
<organism evidence="4 5">
    <name type="scientific">Batillaria attramentaria</name>
    <dbReference type="NCBI Taxonomy" id="370345"/>
    <lineage>
        <taxon>Eukaryota</taxon>
        <taxon>Metazoa</taxon>
        <taxon>Spiralia</taxon>
        <taxon>Lophotrochozoa</taxon>
        <taxon>Mollusca</taxon>
        <taxon>Gastropoda</taxon>
        <taxon>Caenogastropoda</taxon>
        <taxon>Sorbeoconcha</taxon>
        <taxon>Cerithioidea</taxon>
        <taxon>Batillariidae</taxon>
        <taxon>Batillaria</taxon>
    </lineage>
</organism>
<keyword evidence="2" id="KW-0812">Transmembrane</keyword>
<feature type="compositionally biased region" description="Basic and acidic residues" evidence="1">
    <location>
        <begin position="280"/>
        <end position="292"/>
    </location>
</feature>
<comment type="caution">
    <text evidence="4">The sequence shown here is derived from an EMBL/GenBank/DDBJ whole genome shotgun (WGS) entry which is preliminary data.</text>
</comment>
<keyword evidence="3" id="KW-0732">Signal</keyword>
<evidence type="ECO:0000256" key="2">
    <source>
        <dbReference type="SAM" id="Phobius"/>
    </source>
</evidence>
<sequence length="318" mass="34816">MKDSATYISRFRSRWKGSIFLLMASVLLFATSARATLHSSCRLSPVPVQVNESCEVNCTFTEDVEGKQFVVLLYDESPTENVATVVDCYFIGAERECEVKNGYKFDCQSGKIQTVFIPKVDKKFEGKYVCQFLTLDEQEIEPCSLQVAEANSESDMQVHEENGVPPSAGTQRPNGNSEDSGVLVPAVVIICVLVPVLVVTLIAIFLIRSKRQRSVEKTPKTQEPTYDIQAKKRNDEGQPLQAGNSDEEGRTDSSDGSLLDGGQPNPKMRTTLNAGSADNVQHEPDMPTDRRCSSPNSACVSNHTASPKPGKKEEGGSK</sequence>
<feature type="region of interest" description="Disordered" evidence="1">
    <location>
        <begin position="213"/>
        <end position="318"/>
    </location>
</feature>
<dbReference type="AlphaFoldDB" id="A0ABD0KAV1"/>
<feature type="compositionally biased region" description="Polar residues" evidence="1">
    <location>
        <begin position="268"/>
        <end position="279"/>
    </location>
</feature>
<dbReference type="Proteomes" id="UP001519460">
    <property type="component" value="Unassembled WGS sequence"/>
</dbReference>
<gene>
    <name evidence="4" type="ORF">BaRGS_00024569</name>
</gene>
<reference evidence="4 5" key="1">
    <citation type="journal article" date="2023" name="Sci. Data">
        <title>Genome assembly of the Korean intertidal mud-creeper Batillaria attramentaria.</title>
        <authorList>
            <person name="Patra A.K."/>
            <person name="Ho P.T."/>
            <person name="Jun S."/>
            <person name="Lee S.J."/>
            <person name="Kim Y."/>
            <person name="Won Y.J."/>
        </authorList>
    </citation>
    <scope>NUCLEOTIDE SEQUENCE [LARGE SCALE GENOMIC DNA]</scope>
    <source>
        <strain evidence="4">Wonlab-2016</strain>
    </source>
</reference>
<protein>
    <submittedName>
        <fullName evidence="4">Uncharacterized protein</fullName>
    </submittedName>
</protein>
<evidence type="ECO:0000313" key="4">
    <source>
        <dbReference type="EMBL" id="KAK7484199.1"/>
    </source>
</evidence>
<feature type="compositionally biased region" description="Polar residues" evidence="1">
    <location>
        <begin position="293"/>
        <end position="305"/>
    </location>
</feature>
<feature type="compositionally biased region" description="Polar residues" evidence="1">
    <location>
        <begin position="168"/>
        <end position="177"/>
    </location>
</feature>
<keyword evidence="2" id="KW-1133">Transmembrane helix</keyword>
<evidence type="ECO:0000256" key="1">
    <source>
        <dbReference type="SAM" id="MobiDB-lite"/>
    </source>
</evidence>
<feature type="transmembrane region" description="Helical" evidence="2">
    <location>
        <begin position="182"/>
        <end position="207"/>
    </location>
</feature>
<keyword evidence="5" id="KW-1185">Reference proteome</keyword>
<name>A0ABD0KAV1_9CAEN</name>